<dbReference type="SUPFAM" id="SSF46689">
    <property type="entry name" value="Homeodomain-like"/>
    <property type="match status" value="1"/>
</dbReference>
<gene>
    <name evidence="9" type="ORF">BJF96_g6399</name>
</gene>
<reference evidence="9 10" key="1">
    <citation type="submission" date="2017-12" db="EMBL/GenBank/DDBJ databases">
        <title>Comparative genomics yields insights into virulence evolution of Verticillium dahliae.</title>
        <authorList>
            <person name="Fan R."/>
            <person name="Armitage A.D."/>
            <person name="Cascant-Lopez E."/>
            <person name="Sobczyk M."/>
            <person name="Cockerton H.M."/>
            <person name="Harrison R.J."/>
        </authorList>
    </citation>
    <scope>NUCLEOTIDE SEQUENCE [LARGE SCALE GENOMIC DNA]</scope>
    <source>
        <strain evidence="9 10">12008</strain>
    </source>
</reference>
<evidence type="ECO:0000256" key="6">
    <source>
        <dbReference type="SAM" id="MobiDB-lite"/>
    </source>
</evidence>
<dbReference type="InterPro" id="IPR008422">
    <property type="entry name" value="KN_HD"/>
</dbReference>
<feature type="region of interest" description="Disordered" evidence="6">
    <location>
        <begin position="197"/>
        <end position="254"/>
    </location>
</feature>
<keyword evidence="4" id="KW-0862">Zinc</keyword>
<feature type="region of interest" description="Disordered" evidence="6">
    <location>
        <begin position="71"/>
        <end position="147"/>
    </location>
</feature>
<evidence type="ECO:0000256" key="3">
    <source>
        <dbReference type="ARBA" id="ARBA00023242"/>
    </source>
</evidence>
<keyword evidence="4" id="KW-0479">Metal-binding</keyword>
<dbReference type="SMART" id="SM00389">
    <property type="entry name" value="HOX"/>
    <property type="match status" value="1"/>
</dbReference>
<proteinExistence type="predicted"/>
<dbReference type="GO" id="GO:0005634">
    <property type="term" value="C:nucleus"/>
    <property type="evidence" value="ECO:0007669"/>
    <property type="project" value="UniProtKB-SubCell"/>
</dbReference>
<accession>A0AA45AKI6</accession>
<evidence type="ECO:0000313" key="9">
    <source>
        <dbReference type="EMBL" id="PNH30428.1"/>
    </source>
</evidence>
<dbReference type="InterPro" id="IPR009057">
    <property type="entry name" value="Homeodomain-like_sf"/>
</dbReference>
<dbReference type="GO" id="GO:0003677">
    <property type="term" value="F:DNA binding"/>
    <property type="evidence" value="ECO:0007669"/>
    <property type="project" value="UniProtKB-UniRule"/>
</dbReference>
<dbReference type="InterPro" id="IPR001356">
    <property type="entry name" value="HD"/>
</dbReference>
<dbReference type="Gene3D" id="1.10.10.60">
    <property type="entry name" value="Homeodomain-like"/>
    <property type="match status" value="1"/>
</dbReference>
<organism evidence="9 10">
    <name type="scientific">Verticillium dahliae</name>
    <name type="common">Verticillium wilt</name>
    <dbReference type="NCBI Taxonomy" id="27337"/>
    <lineage>
        <taxon>Eukaryota</taxon>
        <taxon>Fungi</taxon>
        <taxon>Dikarya</taxon>
        <taxon>Ascomycota</taxon>
        <taxon>Pezizomycotina</taxon>
        <taxon>Sordariomycetes</taxon>
        <taxon>Hypocreomycetidae</taxon>
        <taxon>Glomerellales</taxon>
        <taxon>Plectosphaerellaceae</taxon>
        <taxon>Verticillium</taxon>
    </lineage>
</organism>
<evidence type="ECO:0000256" key="2">
    <source>
        <dbReference type="ARBA" id="ARBA00023155"/>
    </source>
</evidence>
<dbReference type="CDD" id="cd00086">
    <property type="entry name" value="homeodomain"/>
    <property type="match status" value="1"/>
</dbReference>
<evidence type="ECO:0000259" key="7">
    <source>
        <dbReference type="PROSITE" id="PS50071"/>
    </source>
</evidence>
<dbReference type="GO" id="GO:0006355">
    <property type="term" value="P:regulation of DNA-templated transcription"/>
    <property type="evidence" value="ECO:0007669"/>
    <property type="project" value="InterPro"/>
</dbReference>
<evidence type="ECO:0000256" key="4">
    <source>
        <dbReference type="PROSITE-ProRule" id="PRU00042"/>
    </source>
</evidence>
<feature type="domain" description="C2H2-type" evidence="8">
    <location>
        <begin position="349"/>
        <end position="372"/>
    </location>
</feature>
<comment type="subcellular location">
    <subcellularLocation>
        <location evidence="5">Nucleus</location>
    </subcellularLocation>
</comment>
<evidence type="ECO:0000256" key="1">
    <source>
        <dbReference type="ARBA" id="ARBA00023125"/>
    </source>
</evidence>
<name>A0AA45AKI6_VERDA</name>
<feature type="compositionally biased region" description="Low complexity" evidence="6">
    <location>
        <begin position="109"/>
        <end position="136"/>
    </location>
</feature>
<protein>
    <recommendedName>
        <fullName evidence="11">Homeobox domain-containing protein</fullName>
    </recommendedName>
</protein>
<dbReference type="Proteomes" id="UP000236305">
    <property type="component" value="Unassembled WGS sequence"/>
</dbReference>
<keyword evidence="2 5" id="KW-0371">Homeobox</keyword>
<comment type="caution">
    <text evidence="9">The sequence shown here is derived from an EMBL/GenBank/DDBJ whole genome shotgun (WGS) entry which is preliminary data.</text>
</comment>
<dbReference type="InterPro" id="IPR050224">
    <property type="entry name" value="TALE_homeobox"/>
</dbReference>
<feature type="compositionally biased region" description="Basic residues" evidence="6">
    <location>
        <begin position="322"/>
        <end position="333"/>
    </location>
</feature>
<dbReference type="SMART" id="SM00355">
    <property type="entry name" value="ZnF_C2H2"/>
    <property type="match status" value="3"/>
</dbReference>
<feature type="compositionally biased region" description="Low complexity" evidence="6">
    <location>
        <begin position="202"/>
        <end position="211"/>
    </location>
</feature>
<dbReference type="Gene3D" id="3.30.160.60">
    <property type="entry name" value="Classic Zinc Finger"/>
    <property type="match status" value="1"/>
</dbReference>
<keyword evidence="3 5" id="KW-0539">Nucleus</keyword>
<feature type="compositionally biased region" description="Basic and acidic residues" evidence="6">
    <location>
        <begin position="234"/>
        <end position="245"/>
    </location>
</feature>
<evidence type="ECO:0000313" key="10">
    <source>
        <dbReference type="Proteomes" id="UP000236305"/>
    </source>
</evidence>
<dbReference type="EMBL" id="MPSH01000021">
    <property type="protein sequence ID" value="PNH30428.1"/>
    <property type="molecule type" value="Genomic_DNA"/>
</dbReference>
<feature type="domain" description="Homeobox" evidence="7">
    <location>
        <begin position="138"/>
        <end position="201"/>
    </location>
</feature>
<sequence>MTLANAFTIDNRERSLDIERPALVRKYRHSILTSGTMDTTTLGGVDHRNEPADSVSTVGAYVYPHDTNLSLEGRSNVHDPSSTDPGVLTSLGDSLGNMRPAVIRPKQDSTAASSTYTARSSCSSNGSVSESVAPSAPSMPPKVGTRFSTESARVLRQWLDTHKDHPFPNREDNEMLQRFTGLSKVQIKTWFANARRRRRLPESSSSSVWRSPGDGTRTPQRPATPIPTPHGGRAARDMSPMERWVDSPPEDEPALARDIARAMASRNQTFLRRGEFDGSGDSSFDDASAPPAHDDTSAGSRSSSMNRSGSSHSSASFNTKAIRGRRRSRRRRPGRDAVKTSLFLPDGRFQCTFCTETFGTKYDWSRHEKSLHLPIERWLCSPRGPIEVDPSTGEPCCVYCGRPEPTSEHLATHNPDTCQQKTFNRKDHLKQHLRLVHDVEGVAWVIEAWKAPSLKIRSRCGFCDITLETWRDREHHLADHFKLGHTMANWSGDWGFEKHILATVESYMPPYVIDYDRKSPFPFMASGRAPSSPRSAYELISLELAFFLHRHFDQRKDLPSNHDLRLQACRVIFASEALTASLGCQGLEATSWLRDLITFDDEVAKQARFGPLLSQAESRLAILRINGKSTLFESCPLEEQLTDFVQRSWRTQALVPEDSDLQAEAYRIIAMAEEQMETKTPDFVTNWFAKMVTTSTDWIGSFKHRNKVPMATLHTSQPLPSATSQSAPMDVNWAPVQGQTDPTTGIRPLMINLDGAEPNLGTQNHDESLQIPNIGAMVSNYPMASNASHSDVQDMNCPTSDMQHSILDLGFYVLNDANYHRWFDVELKRWATATMSPENPAGHIPSDGEIQHQARLLLYEDGDPWNITAADNPEWLDRFKRDIGIVPLKTSVEHDGV</sequence>
<evidence type="ECO:0000256" key="5">
    <source>
        <dbReference type="PROSITE-ProRule" id="PRU00108"/>
    </source>
</evidence>
<dbReference type="PANTHER" id="PTHR11850">
    <property type="entry name" value="HOMEOBOX PROTEIN TRANSCRIPTION FACTORS"/>
    <property type="match status" value="1"/>
</dbReference>
<feature type="compositionally biased region" description="Low complexity" evidence="6">
    <location>
        <begin position="279"/>
        <end position="316"/>
    </location>
</feature>
<dbReference type="PROSITE" id="PS50071">
    <property type="entry name" value="HOMEOBOX_2"/>
    <property type="match status" value="1"/>
</dbReference>
<dbReference type="GO" id="GO:0008270">
    <property type="term" value="F:zinc ion binding"/>
    <property type="evidence" value="ECO:0007669"/>
    <property type="project" value="UniProtKB-KW"/>
</dbReference>
<feature type="region of interest" description="Disordered" evidence="6">
    <location>
        <begin position="272"/>
        <end position="339"/>
    </location>
</feature>
<feature type="DNA-binding region" description="Homeobox" evidence="5">
    <location>
        <begin position="140"/>
        <end position="202"/>
    </location>
</feature>
<dbReference type="AlphaFoldDB" id="A0AA45AKI6"/>
<keyword evidence="1 5" id="KW-0238">DNA-binding</keyword>
<dbReference type="PROSITE" id="PS50157">
    <property type="entry name" value="ZINC_FINGER_C2H2_2"/>
    <property type="match status" value="1"/>
</dbReference>
<dbReference type="PROSITE" id="PS00028">
    <property type="entry name" value="ZINC_FINGER_C2H2_1"/>
    <property type="match status" value="1"/>
</dbReference>
<dbReference type="InterPro" id="IPR013087">
    <property type="entry name" value="Znf_C2H2_type"/>
</dbReference>
<evidence type="ECO:0008006" key="11">
    <source>
        <dbReference type="Google" id="ProtNLM"/>
    </source>
</evidence>
<dbReference type="Pfam" id="PF05920">
    <property type="entry name" value="Homeobox_KN"/>
    <property type="match status" value="1"/>
</dbReference>
<evidence type="ECO:0000259" key="8">
    <source>
        <dbReference type="PROSITE" id="PS50157"/>
    </source>
</evidence>
<keyword evidence="4" id="KW-0863">Zinc-finger</keyword>